<sequence>MVAFDERETIFSRVGLIEGTKEYEDFYKEFPQYEEVDTHLRSEMNKNMGMGSNDEKNKKKMKRMRTLMKLASKFGINTMSMENGDFGDKKTIPIEIATSKINNPLFRDSAKANKAAIKKKVAKEKVELEPAIASILLKDVAIQYGADVVGIAQIGKNSSYSQRGNMMGIPNGDDSEIRDDYKYAIVLGSAMNLNLLNNSPKFHGMIASTQTYAKSTMVSAQLTSYLKSLGYHALPDNYLKYYSPITQLSLEAGIGELGRSNMVVNPKYGNRMKLAAVWTNMPLIEDGPMGFGLQEFCGRCGICADNCPSKAICRTDATITEEGTYWKHDEAKCMGMWMKVKNDCGVCMSACPFSQGVNQDLVNEMKGNPDVMDEILRQHREKYGKRNYYKTYPVK</sequence>
<dbReference type="PROSITE" id="PS00198">
    <property type="entry name" value="4FE4S_FER_1"/>
    <property type="match status" value="1"/>
</dbReference>
<protein>
    <submittedName>
        <fullName evidence="5">4Fe-4S ferredoxin</fullName>
    </submittedName>
</protein>
<evidence type="ECO:0000256" key="1">
    <source>
        <dbReference type="ARBA" id="ARBA00022723"/>
    </source>
</evidence>
<dbReference type="GO" id="GO:0046872">
    <property type="term" value="F:metal ion binding"/>
    <property type="evidence" value="ECO:0007669"/>
    <property type="project" value="UniProtKB-KW"/>
</dbReference>
<dbReference type="InterPro" id="IPR017896">
    <property type="entry name" value="4Fe4S_Fe-S-bd"/>
</dbReference>
<keyword evidence="1" id="KW-0479">Metal-binding</keyword>
<proteinExistence type="predicted"/>
<dbReference type="PANTHER" id="PTHR42827">
    <property type="entry name" value="IRON-SULFUR CLUSTER-BINDING PROTEIN-RELATED"/>
    <property type="match status" value="1"/>
</dbReference>
<dbReference type="EMBL" id="BRLB01000001">
    <property type="protein sequence ID" value="GKX27747.1"/>
    <property type="molecule type" value="Genomic_DNA"/>
</dbReference>
<keyword evidence="3" id="KW-0411">Iron-sulfur</keyword>
<organism evidence="5 6">
    <name type="scientific">Vallitalea longa</name>
    <dbReference type="NCBI Taxonomy" id="2936439"/>
    <lineage>
        <taxon>Bacteria</taxon>
        <taxon>Bacillati</taxon>
        <taxon>Bacillota</taxon>
        <taxon>Clostridia</taxon>
        <taxon>Lachnospirales</taxon>
        <taxon>Vallitaleaceae</taxon>
        <taxon>Vallitalea</taxon>
    </lineage>
</organism>
<dbReference type="GO" id="GO:0051536">
    <property type="term" value="F:iron-sulfur cluster binding"/>
    <property type="evidence" value="ECO:0007669"/>
    <property type="project" value="UniProtKB-KW"/>
</dbReference>
<comment type="caution">
    <text evidence="5">The sequence shown here is derived from an EMBL/GenBank/DDBJ whole genome shotgun (WGS) entry which is preliminary data.</text>
</comment>
<gene>
    <name evidence="5" type="ORF">SH1V18_02270</name>
</gene>
<dbReference type="SUPFAM" id="SSF54862">
    <property type="entry name" value="4Fe-4S ferredoxins"/>
    <property type="match status" value="1"/>
</dbReference>
<dbReference type="PANTHER" id="PTHR42827:SF1">
    <property type="entry name" value="IRON-SULFUR CLUSTER-BINDING PROTEIN"/>
    <property type="match status" value="1"/>
</dbReference>
<name>A0A9W5Y7F1_9FIRM</name>
<dbReference type="RefSeq" id="WP_281811370.1">
    <property type="nucleotide sequence ID" value="NZ_BRLB01000001.1"/>
</dbReference>
<reference evidence="5" key="1">
    <citation type="submission" date="2022-06" db="EMBL/GenBank/DDBJ databases">
        <title>Vallitalea longa sp. nov., an anaerobic bacterium isolated from marine sediment.</title>
        <authorList>
            <person name="Hirano S."/>
            <person name="Terahara T."/>
            <person name="Mori K."/>
            <person name="Hamada M."/>
            <person name="Matsumoto R."/>
            <person name="Kobayashi T."/>
        </authorList>
    </citation>
    <scope>NUCLEOTIDE SEQUENCE</scope>
    <source>
        <strain evidence="5">SH18-1</strain>
    </source>
</reference>
<evidence type="ECO:0000256" key="2">
    <source>
        <dbReference type="ARBA" id="ARBA00023004"/>
    </source>
</evidence>
<dbReference type="PROSITE" id="PS51379">
    <property type="entry name" value="4FE4S_FER_2"/>
    <property type="match status" value="1"/>
</dbReference>
<dbReference type="Pfam" id="PF12838">
    <property type="entry name" value="Fer4_7"/>
    <property type="match status" value="1"/>
</dbReference>
<keyword evidence="2" id="KW-0408">Iron</keyword>
<dbReference type="InterPro" id="IPR017900">
    <property type="entry name" value="4Fe4S_Fe_S_CS"/>
</dbReference>
<dbReference type="AlphaFoldDB" id="A0A9W5Y7F1"/>
<evidence type="ECO:0000259" key="4">
    <source>
        <dbReference type="PROSITE" id="PS51379"/>
    </source>
</evidence>
<accession>A0A9W5Y7F1</accession>
<evidence type="ECO:0000313" key="5">
    <source>
        <dbReference type="EMBL" id="GKX27747.1"/>
    </source>
</evidence>
<evidence type="ECO:0000313" key="6">
    <source>
        <dbReference type="Proteomes" id="UP001144256"/>
    </source>
</evidence>
<dbReference type="Gene3D" id="3.30.70.20">
    <property type="match status" value="1"/>
</dbReference>
<feature type="domain" description="4Fe-4S ferredoxin-type" evidence="4">
    <location>
        <begin position="287"/>
        <end position="317"/>
    </location>
</feature>
<keyword evidence="6" id="KW-1185">Reference proteome</keyword>
<dbReference type="Proteomes" id="UP001144256">
    <property type="component" value="Unassembled WGS sequence"/>
</dbReference>
<evidence type="ECO:0000256" key="3">
    <source>
        <dbReference type="ARBA" id="ARBA00023014"/>
    </source>
</evidence>